<proteinExistence type="inferred from homology"/>
<feature type="transmembrane region" description="Helical" evidence="6">
    <location>
        <begin position="342"/>
        <end position="362"/>
    </location>
</feature>
<keyword evidence="3 6" id="KW-0812">Transmembrane</keyword>
<feature type="transmembrane region" description="Helical" evidence="6">
    <location>
        <begin position="248"/>
        <end position="269"/>
    </location>
</feature>
<dbReference type="Pfam" id="PF03741">
    <property type="entry name" value="TerC"/>
    <property type="match status" value="1"/>
</dbReference>
<keyword evidence="8" id="KW-1185">Reference proteome</keyword>
<comment type="caution">
    <text evidence="7">The sequence shown here is derived from an EMBL/GenBank/DDBJ whole genome shotgun (WGS) entry which is preliminary data.</text>
</comment>
<dbReference type="InterPro" id="IPR022369">
    <property type="entry name" value="Integral_membrane_TerC_rswitch"/>
</dbReference>
<dbReference type="PANTHER" id="PTHR30238:SF0">
    <property type="entry name" value="THYLAKOID MEMBRANE PROTEIN TERC, CHLOROPLASTIC"/>
    <property type="match status" value="1"/>
</dbReference>
<dbReference type="NCBIfam" id="TIGR03718">
    <property type="entry name" value="R_switched_Alx"/>
    <property type="match status" value="1"/>
</dbReference>
<dbReference type="AlphaFoldDB" id="A0A437PM34"/>
<dbReference type="GO" id="GO:0016020">
    <property type="term" value="C:membrane"/>
    <property type="evidence" value="ECO:0007669"/>
    <property type="project" value="UniProtKB-SubCell"/>
</dbReference>
<evidence type="ECO:0000256" key="5">
    <source>
        <dbReference type="ARBA" id="ARBA00023136"/>
    </source>
</evidence>
<keyword evidence="4 6" id="KW-1133">Transmembrane helix</keyword>
<evidence type="ECO:0000313" key="8">
    <source>
        <dbReference type="Proteomes" id="UP000282832"/>
    </source>
</evidence>
<evidence type="ECO:0000313" key="7">
    <source>
        <dbReference type="EMBL" id="RVU23352.1"/>
    </source>
</evidence>
<evidence type="ECO:0000256" key="4">
    <source>
        <dbReference type="ARBA" id="ARBA00022989"/>
    </source>
</evidence>
<dbReference type="InterPro" id="IPR005496">
    <property type="entry name" value="Integral_membrane_TerC"/>
</dbReference>
<feature type="transmembrane region" description="Helical" evidence="6">
    <location>
        <begin position="310"/>
        <end position="330"/>
    </location>
</feature>
<feature type="transmembrane region" description="Helical" evidence="6">
    <location>
        <begin position="56"/>
        <end position="74"/>
    </location>
</feature>
<sequence length="366" mass="41862">MFAENFRNLWTIFQNYVFMSETLFFTLFSIGVILVMLVDLGFFKKGPEQEVTFKEAGFWSAAWVSLAILFYFFLKYFGGMVHGISDLASLSEIQQLYAKHLNLDATNYAKSLTVFQDNLSLEFITGYLVEYSLSADNVFVFILIFNSFGVQKRYYKKILVWGILGAVILRLIFIFLGAALLQKFDWIIYVFGAFLVYTGVKILFSHEEEKEIKPSEHPIVKLLSRFFNVFHRNVTGRFFIRMKKTGKVFITPLFVIVVVIAFTDILFAVDSIPAIFSISKDPNIVFFSNVFAVMGLRSLFFFLSSLMGLFRFLPMGLGVLLSFVGVKMLAHHYLEQWGFGTMHSLGVIIGILVVSIGLSMTFPEKK</sequence>
<organism evidence="7 8">
    <name type="scientific">Sandaracinomonas limnophila</name>
    <dbReference type="NCBI Taxonomy" id="1862386"/>
    <lineage>
        <taxon>Bacteria</taxon>
        <taxon>Pseudomonadati</taxon>
        <taxon>Bacteroidota</taxon>
        <taxon>Cytophagia</taxon>
        <taxon>Cytophagales</taxon>
        <taxon>Flectobacillaceae</taxon>
        <taxon>Sandaracinomonas</taxon>
    </lineage>
</organism>
<feature type="transmembrane region" description="Helical" evidence="6">
    <location>
        <begin position="124"/>
        <end position="146"/>
    </location>
</feature>
<comment type="subcellular location">
    <subcellularLocation>
        <location evidence="1">Membrane</location>
        <topology evidence="1">Multi-pass membrane protein</topology>
    </subcellularLocation>
</comment>
<keyword evidence="5 6" id="KW-0472">Membrane</keyword>
<evidence type="ECO:0000256" key="1">
    <source>
        <dbReference type="ARBA" id="ARBA00004141"/>
    </source>
</evidence>
<accession>A0A437PM34</accession>
<dbReference type="Proteomes" id="UP000282832">
    <property type="component" value="Unassembled WGS sequence"/>
</dbReference>
<feature type="transmembrane region" description="Helical" evidence="6">
    <location>
        <begin position="158"/>
        <end position="180"/>
    </location>
</feature>
<evidence type="ECO:0000256" key="3">
    <source>
        <dbReference type="ARBA" id="ARBA00022692"/>
    </source>
</evidence>
<gene>
    <name evidence="7" type="ORF">EOJ36_11515</name>
</gene>
<protein>
    <submittedName>
        <fullName evidence="7">TerC/Alx family metal homeostasis membrane protein</fullName>
    </submittedName>
</protein>
<dbReference type="PANTHER" id="PTHR30238">
    <property type="entry name" value="MEMBRANE BOUND PREDICTED REDOX MODULATOR"/>
    <property type="match status" value="1"/>
</dbReference>
<name>A0A437PM34_9BACT</name>
<dbReference type="EMBL" id="SACY01000006">
    <property type="protein sequence ID" value="RVU23352.1"/>
    <property type="molecule type" value="Genomic_DNA"/>
</dbReference>
<feature type="transmembrane region" description="Helical" evidence="6">
    <location>
        <begin position="186"/>
        <end position="204"/>
    </location>
</feature>
<feature type="transmembrane region" description="Helical" evidence="6">
    <location>
        <begin position="23"/>
        <end position="44"/>
    </location>
</feature>
<comment type="similarity">
    <text evidence="2">Belongs to the TerC family.</text>
</comment>
<evidence type="ECO:0000256" key="2">
    <source>
        <dbReference type="ARBA" id="ARBA00007511"/>
    </source>
</evidence>
<reference evidence="7 8" key="1">
    <citation type="submission" date="2019-01" db="EMBL/GenBank/DDBJ databases">
        <authorList>
            <person name="Chen W.-M."/>
        </authorList>
    </citation>
    <scope>NUCLEOTIDE SEQUENCE [LARGE SCALE GENOMIC DNA]</scope>
    <source>
        <strain evidence="7 8">FSY-15</strain>
    </source>
</reference>
<dbReference type="OrthoDB" id="9783692at2"/>
<evidence type="ECO:0000256" key="6">
    <source>
        <dbReference type="SAM" id="Phobius"/>
    </source>
</evidence>
<feature type="transmembrane region" description="Helical" evidence="6">
    <location>
        <begin position="284"/>
        <end position="303"/>
    </location>
</feature>